<accession>M1DHL3</accession>
<dbReference type="Proteomes" id="UP000011115">
    <property type="component" value="Unassembled WGS sequence"/>
</dbReference>
<reference evidence="2" key="1">
    <citation type="journal article" date="2011" name="Nature">
        <title>Genome sequence and analysis of the tuber crop potato.</title>
        <authorList>
            <consortium name="The Potato Genome Sequencing Consortium"/>
        </authorList>
    </citation>
    <scope>NUCLEOTIDE SEQUENCE [LARGE SCALE GENOMIC DNA]</scope>
    <source>
        <strain evidence="2">cv. DM1-3 516 R44</strain>
    </source>
</reference>
<dbReference type="STRING" id="4113.M1DHL3"/>
<evidence type="ECO:0000313" key="1">
    <source>
        <dbReference type="EnsemblPlants" id="PGSC0003DMT400089176"/>
    </source>
</evidence>
<dbReference type="Gramene" id="PGSC0003DMT400089176">
    <property type="protein sequence ID" value="PGSC0003DMT400089176"/>
    <property type="gene ID" value="PGSC0003DMG400038747"/>
</dbReference>
<organism evidence="1 2">
    <name type="scientific">Solanum tuberosum</name>
    <name type="common">Potato</name>
    <dbReference type="NCBI Taxonomy" id="4113"/>
    <lineage>
        <taxon>Eukaryota</taxon>
        <taxon>Viridiplantae</taxon>
        <taxon>Streptophyta</taxon>
        <taxon>Embryophyta</taxon>
        <taxon>Tracheophyta</taxon>
        <taxon>Spermatophyta</taxon>
        <taxon>Magnoliopsida</taxon>
        <taxon>eudicotyledons</taxon>
        <taxon>Gunneridae</taxon>
        <taxon>Pentapetalae</taxon>
        <taxon>asterids</taxon>
        <taxon>lamiids</taxon>
        <taxon>Solanales</taxon>
        <taxon>Solanaceae</taxon>
        <taxon>Solanoideae</taxon>
        <taxon>Solaneae</taxon>
        <taxon>Solanum</taxon>
    </lineage>
</organism>
<dbReference type="InterPro" id="IPR040256">
    <property type="entry name" value="At4g02000-like"/>
</dbReference>
<dbReference type="InParanoid" id="M1DHL3"/>
<dbReference type="PANTHER" id="PTHR31286:SF79">
    <property type="entry name" value="N-6 ADENINE-SPECIFIC DNA METHYLASE"/>
    <property type="match status" value="1"/>
</dbReference>
<dbReference type="PANTHER" id="PTHR31286">
    <property type="entry name" value="GLYCINE-RICH CELL WALL STRUCTURAL PROTEIN 1.8-LIKE"/>
    <property type="match status" value="1"/>
</dbReference>
<dbReference type="EnsemblPlants" id="PGSC0003DMT400089176">
    <property type="protein sequence ID" value="PGSC0003DMT400089176"/>
    <property type="gene ID" value="PGSC0003DMG400038747"/>
</dbReference>
<dbReference type="HOGENOM" id="CLU_1491578_0_0_1"/>
<dbReference type="PaxDb" id="4113-PGSC0003DMT400089176"/>
<sequence>MATINKTRPSCARVKVQIDMLAEFPKFVEFELVNENKKVSRVERVNIHYDMLSKYCKQYKLQGHIEVDCRVLHPELCKVKPITEEVDGPNEEEVSNEVEVAAPQVEGVYKKTKTIIAPMKNSPLMAYLMMSSDLTKTDGEKEEVGLEIAGGVDKKQNLIEVSVIKETPAKEQEEIVKYHDS</sequence>
<name>M1DHL3_SOLTU</name>
<evidence type="ECO:0000313" key="2">
    <source>
        <dbReference type="Proteomes" id="UP000011115"/>
    </source>
</evidence>
<keyword evidence="2" id="KW-1185">Reference proteome</keyword>
<proteinExistence type="predicted"/>
<reference evidence="1" key="2">
    <citation type="submission" date="2015-06" db="UniProtKB">
        <authorList>
            <consortium name="EnsemblPlants"/>
        </authorList>
    </citation>
    <scope>IDENTIFICATION</scope>
    <source>
        <strain evidence="1">DM1-3 516 R44</strain>
    </source>
</reference>
<dbReference type="AlphaFoldDB" id="M1DHL3"/>
<protein>
    <submittedName>
        <fullName evidence="1">Uncharacterized protein</fullName>
    </submittedName>
</protein>